<accession>B0DJL9</accession>
<proteinExistence type="predicted"/>
<evidence type="ECO:0000313" key="1">
    <source>
        <dbReference type="EMBL" id="EDR05230.1"/>
    </source>
</evidence>
<sequence>MSLATADLRSGDKRRLFDALVCGEGEGVGDDLYAGAAYRGMTSITPRLITVVTAWMTGTEEGVERRTKSRKRTALAFVASLCDEAGEQLSGAKRSMTEKP</sequence>
<dbReference type="GeneID" id="6079786"/>
<dbReference type="EMBL" id="DS547114">
    <property type="protein sequence ID" value="EDR05230.1"/>
    <property type="molecule type" value="Genomic_DNA"/>
</dbReference>
<keyword evidence="2" id="KW-1185">Reference proteome</keyword>
<dbReference type="InParanoid" id="B0DJL9"/>
<protein>
    <submittedName>
        <fullName evidence="1">Predicted protein</fullName>
    </submittedName>
</protein>
<organism evidence="2">
    <name type="scientific">Laccaria bicolor (strain S238N-H82 / ATCC MYA-4686)</name>
    <name type="common">Bicoloured deceiver</name>
    <name type="synonym">Laccaria laccata var. bicolor</name>
    <dbReference type="NCBI Taxonomy" id="486041"/>
    <lineage>
        <taxon>Eukaryota</taxon>
        <taxon>Fungi</taxon>
        <taxon>Dikarya</taxon>
        <taxon>Basidiomycota</taxon>
        <taxon>Agaricomycotina</taxon>
        <taxon>Agaricomycetes</taxon>
        <taxon>Agaricomycetidae</taxon>
        <taxon>Agaricales</taxon>
        <taxon>Agaricineae</taxon>
        <taxon>Hydnangiaceae</taxon>
        <taxon>Laccaria</taxon>
    </lineage>
</organism>
<dbReference type="AlphaFoldDB" id="B0DJL9"/>
<dbReference type="RefSeq" id="XP_001884195.1">
    <property type="nucleotide sequence ID" value="XM_001884160.1"/>
</dbReference>
<dbReference type="Proteomes" id="UP000001194">
    <property type="component" value="Unassembled WGS sequence"/>
</dbReference>
<dbReference type="KEGG" id="lbc:LACBIDRAFT_329917"/>
<reference evidence="1 2" key="1">
    <citation type="journal article" date="2008" name="Nature">
        <title>The genome of Laccaria bicolor provides insights into mycorrhizal symbiosis.</title>
        <authorList>
            <person name="Martin F."/>
            <person name="Aerts A."/>
            <person name="Ahren D."/>
            <person name="Brun A."/>
            <person name="Danchin E.G.J."/>
            <person name="Duchaussoy F."/>
            <person name="Gibon J."/>
            <person name="Kohler A."/>
            <person name="Lindquist E."/>
            <person name="Pereda V."/>
            <person name="Salamov A."/>
            <person name="Shapiro H.J."/>
            <person name="Wuyts J."/>
            <person name="Blaudez D."/>
            <person name="Buee M."/>
            <person name="Brokstein P."/>
            <person name="Canbaeck B."/>
            <person name="Cohen D."/>
            <person name="Courty P.E."/>
            <person name="Coutinho P.M."/>
            <person name="Delaruelle C."/>
            <person name="Detter J.C."/>
            <person name="Deveau A."/>
            <person name="DiFazio S."/>
            <person name="Duplessis S."/>
            <person name="Fraissinet-Tachet L."/>
            <person name="Lucic E."/>
            <person name="Frey-Klett P."/>
            <person name="Fourrey C."/>
            <person name="Feussner I."/>
            <person name="Gay G."/>
            <person name="Grimwood J."/>
            <person name="Hoegger P.J."/>
            <person name="Jain P."/>
            <person name="Kilaru S."/>
            <person name="Labbe J."/>
            <person name="Lin Y.C."/>
            <person name="Legue V."/>
            <person name="Le Tacon F."/>
            <person name="Marmeisse R."/>
            <person name="Melayah D."/>
            <person name="Montanini B."/>
            <person name="Muratet M."/>
            <person name="Nehls U."/>
            <person name="Niculita-Hirzel H."/>
            <person name="Oudot-Le Secq M.P."/>
            <person name="Peter M."/>
            <person name="Quesneville H."/>
            <person name="Rajashekar B."/>
            <person name="Reich M."/>
            <person name="Rouhier N."/>
            <person name="Schmutz J."/>
            <person name="Yin T."/>
            <person name="Chalot M."/>
            <person name="Henrissat B."/>
            <person name="Kuees U."/>
            <person name="Lucas S."/>
            <person name="Van de Peer Y."/>
            <person name="Podila G.K."/>
            <person name="Polle A."/>
            <person name="Pukkila P.J."/>
            <person name="Richardson P.M."/>
            <person name="Rouze P."/>
            <person name="Sanders I.R."/>
            <person name="Stajich J.E."/>
            <person name="Tunlid A."/>
            <person name="Tuskan G."/>
            <person name="Grigoriev I.V."/>
        </authorList>
    </citation>
    <scope>NUCLEOTIDE SEQUENCE [LARGE SCALE GENOMIC DNA]</scope>
    <source>
        <strain evidence="2">S238N-H82 / ATCC MYA-4686</strain>
    </source>
</reference>
<evidence type="ECO:0000313" key="2">
    <source>
        <dbReference type="Proteomes" id="UP000001194"/>
    </source>
</evidence>
<gene>
    <name evidence="1" type="ORF">LACBIDRAFT_329917</name>
</gene>
<name>B0DJL9_LACBS</name>
<dbReference type="HOGENOM" id="CLU_2306620_0_0_1"/>